<organism evidence="7 8">
    <name type="scientific">Alcanivorax nanhaiticus</name>
    <dbReference type="NCBI Taxonomy" id="1177154"/>
    <lineage>
        <taxon>Bacteria</taxon>
        <taxon>Pseudomonadati</taxon>
        <taxon>Pseudomonadota</taxon>
        <taxon>Gammaproteobacteria</taxon>
        <taxon>Oceanospirillales</taxon>
        <taxon>Alcanivoracaceae</taxon>
        <taxon>Alcanivorax</taxon>
    </lineage>
</organism>
<evidence type="ECO:0000256" key="1">
    <source>
        <dbReference type="ARBA" id="ARBA00001974"/>
    </source>
</evidence>
<proteinExistence type="inferred from homology"/>
<dbReference type="SUPFAM" id="SSF51905">
    <property type="entry name" value="FAD/NAD(P)-binding domain"/>
    <property type="match status" value="1"/>
</dbReference>
<dbReference type="PRINTS" id="PR01001">
    <property type="entry name" value="FADG3PDH"/>
</dbReference>
<evidence type="ECO:0000256" key="5">
    <source>
        <dbReference type="ARBA" id="ARBA00023002"/>
    </source>
</evidence>
<evidence type="ECO:0000313" key="8">
    <source>
        <dbReference type="Proteomes" id="UP000029444"/>
    </source>
</evidence>
<dbReference type="PANTHER" id="PTHR11985:SF35">
    <property type="entry name" value="ANAEROBIC GLYCEROL-3-PHOSPHATE DEHYDROGENASE SUBUNIT A"/>
    <property type="match status" value="1"/>
</dbReference>
<dbReference type="InterPro" id="IPR000447">
    <property type="entry name" value="G3P_DH_FAD-dep"/>
</dbReference>
<name>A0A095SMI5_9GAMM</name>
<feature type="domain" description="FAD dependent oxidoreductase" evidence="6">
    <location>
        <begin position="17"/>
        <end position="365"/>
    </location>
</feature>
<evidence type="ECO:0000256" key="2">
    <source>
        <dbReference type="ARBA" id="ARBA00007330"/>
    </source>
</evidence>
<sequence>MLGKRQDIHQLAEQQWDLLVIGGGITGAGVMLEAARRGLKVLLVEQRDYAWGTSSRSSKMVHGGLRYIAQGDVKLTRHSLLERERLLKELPGLVERATYLFPLRKGVFPGRWPMKAVLWLYDFLAGIRDHRYLSLDEVKSRAPSLNTDGLTGAMSYTDALTDDCRLVMRTLLEGARLGGVACNYMQVASVKRDDTGFSIDLHDQCDDSRGTLRALQVVNATGAWADRLSGSEARVRPLRGSHLFVDPQRLPASDCLTVMHPDDGRPVFVFPWEGVTCVGTTDLDHPQDMDIEASASSQEVDYLLKLINSQFPGRNINREDVFATIAGVRPVIASGKGVDPSKERRDHAVWGDNGVVTVSGGKLTTFRLIALDALLATGLIDAAEHRKGQKSKAAMYEKLEGAPSAVDHFLHAEQDDEAFFSWLLERESVQHLDDLMLRRTRLGLTRPNAGCAVLKARREQIQKALGWTDERWQDELTRYLHIHERFYGVPMQHSHETLKAG</sequence>
<dbReference type="Gene3D" id="3.50.50.60">
    <property type="entry name" value="FAD/NAD(P)-binding domain"/>
    <property type="match status" value="1"/>
</dbReference>
<keyword evidence="5" id="KW-0560">Oxidoreductase</keyword>
<dbReference type="InterPro" id="IPR038299">
    <property type="entry name" value="DAO_C_sf"/>
</dbReference>
<comment type="cofactor">
    <cofactor evidence="1">
        <name>FAD</name>
        <dbReference type="ChEBI" id="CHEBI:57692"/>
    </cofactor>
</comment>
<dbReference type="Proteomes" id="UP000029444">
    <property type="component" value="Unassembled WGS sequence"/>
</dbReference>
<accession>A0A095SMI5</accession>
<evidence type="ECO:0000256" key="3">
    <source>
        <dbReference type="ARBA" id="ARBA00022630"/>
    </source>
</evidence>
<dbReference type="InterPro" id="IPR006076">
    <property type="entry name" value="FAD-dep_OxRdtase"/>
</dbReference>
<dbReference type="AlphaFoldDB" id="A0A095SMI5"/>
<dbReference type="PATRIC" id="fig|1177154.3.peg.1025"/>
<dbReference type="EMBL" id="ARXV01000003">
    <property type="protein sequence ID" value="KGD65787.1"/>
    <property type="molecule type" value="Genomic_DNA"/>
</dbReference>
<keyword evidence="3" id="KW-0285">Flavoprotein</keyword>
<dbReference type="eggNOG" id="COG0578">
    <property type="taxonomic scope" value="Bacteria"/>
</dbReference>
<dbReference type="STRING" id="1177154.Y5S_01011"/>
<keyword evidence="4" id="KW-0274">FAD</keyword>
<dbReference type="Gene3D" id="3.30.9.10">
    <property type="entry name" value="D-Amino Acid Oxidase, subunit A, domain 2"/>
    <property type="match status" value="1"/>
</dbReference>
<comment type="similarity">
    <text evidence="2">Belongs to the FAD-dependent glycerol-3-phosphate dehydrogenase family.</text>
</comment>
<keyword evidence="8" id="KW-1185">Reference proteome</keyword>
<dbReference type="Gene3D" id="1.10.8.870">
    <property type="entry name" value="Alpha-glycerophosphate oxidase, cap domain"/>
    <property type="match status" value="1"/>
</dbReference>
<evidence type="ECO:0000259" key="6">
    <source>
        <dbReference type="Pfam" id="PF01266"/>
    </source>
</evidence>
<dbReference type="GO" id="GO:0004368">
    <property type="term" value="F:glycerol-3-phosphate dehydrogenase (quinone) activity"/>
    <property type="evidence" value="ECO:0007669"/>
    <property type="project" value="InterPro"/>
</dbReference>
<evidence type="ECO:0000313" key="7">
    <source>
        <dbReference type="EMBL" id="KGD65787.1"/>
    </source>
</evidence>
<gene>
    <name evidence="7" type="ORF">Y5S_01011</name>
</gene>
<dbReference type="OrthoDB" id="9766796at2"/>
<reference evidence="7 8" key="1">
    <citation type="submission" date="2012-09" db="EMBL/GenBank/DDBJ databases">
        <title>Genome Sequence of alkane-degrading Bacterium Alcanivorax sp. 19-m-6.</title>
        <authorList>
            <person name="Lai Q."/>
            <person name="Shao Z."/>
        </authorList>
    </citation>
    <scope>NUCLEOTIDE SEQUENCE [LARGE SCALE GENOMIC DNA]</scope>
    <source>
        <strain evidence="7 8">19-m-6</strain>
    </source>
</reference>
<comment type="caution">
    <text evidence="7">The sequence shown here is derived from an EMBL/GenBank/DDBJ whole genome shotgun (WGS) entry which is preliminary data.</text>
</comment>
<evidence type="ECO:0000256" key="4">
    <source>
        <dbReference type="ARBA" id="ARBA00022827"/>
    </source>
</evidence>
<dbReference type="Pfam" id="PF01266">
    <property type="entry name" value="DAO"/>
    <property type="match status" value="1"/>
</dbReference>
<dbReference type="GO" id="GO:0046168">
    <property type="term" value="P:glycerol-3-phosphate catabolic process"/>
    <property type="evidence" value="ECO:0007669"/>
    <property type="project" value="TreeGrafter"/>
</dbReference>
<dbReference type="InterPro" id="IPR036188">
    <property type="entry name" value="FAD/NAD-bd_sf"/>
</dbReference>
<dbReference type="PANTHER" id="PTHR11985">
    <property type="entry name" value="GLYCEROL-3-PHOSPHATE DEHYDROGENASE"/>
    <property type="match status" value="1"/>
</dbReference>
<protein>
    <submittedName>
        <fullName evidence="7">Glycerol-3-phosphate dehydrogenase</fullName>
    </submittedName>
</protein>
<dbReference type="RefSeq" id="WP_035231005.1">
    <property type="nucleotide sequence ID" value="NZ_ARXV01000003.1"/>
</dbReference>